<dbReference type="GO" id="GO:0043041">
    <property type="term" value="P:amino acid activation for nonribosomal peptide biosynthetic process"/>
    <property type="evidence" value="ECO:0007669"/>
    <property type="project" value="TreeGrafter"/>
</dbReference>
<dbReference type="PANTHER" id="PTHR45527">
    <property type="entry name" value="NONRIBOSOMAL PEPTIDE SYNTHETASE"/>
    <property type="match status" value="1"/>
</dbReference>
<accession>A0A367F8D8</accession>
<comment type="caution">
    <text evidence="4">The sequence shown here is derived from an EMBL/GenBank/DDBJ whole genome shotgun (WGS) entry which is preliminary data.</text>
</comment>
<dbReference type="RefSeq" id="WP_114032247.1">
    <property type="nucleotide sequence ID" value="NZ_QOIL01000020.1"/>
</dbReference>
<dbReference type="GO" id="GO:0044550">
    <property type="term" value="P:secondary metabolite biosynthetic process"/>
    <property type="evidence" value="ECO:0007669"/>
    <property type="project" value="TreeGrafter"/>
</dbReference>
<dbReference type="InterPro" id="IPR020845">
    <property type="entry name" value="AMP-binding_CS"/>
</dbReference>
<dbReference type="InterPro" id="IPR000873">
    <property type="entry name" value="AMP-dep_synth/lig_dom"/>
</dbReference>
<dbReference type="Pfam" id="PF00501">
    <property type="entry name" value="AMP-binding"/>
    <property type="match status" value="1"/>
</dbReference>
<dbReference type="AlphaFoldDB" id="A0A367F8D8"/>
<proteinExistence type="predicted"/>
<dbReference type="InterPro" id="IPR042099">
    <property type="entry name" value="ANL_N_sf"/>
</dbReference>
<gene>
    <name evidence="4" type="ORF">DQ384_30015</name>
</gene>
<keyword evidence="5" id="KW-1185">Reference proteome</keyword>
<evidence type="ECO:0000256" key="1">
    <source>
        <dbReference type="SAM" id="MobiDB-lite"/>
    </source>
</evidence>
<dbReference type="PANTHER" id="PTHR45527:SF1">
    <property type="entry name" value="FATTY ACID SYNTHASE"/>
    <property type="match status" value="1"/>
</dbReference>
<dbReference type="SUPFAM" id="SSF56801">
    <property type="entry name" value="Acetyl-CoA synthetase-like"/>
    <property type="match status" value="1"/>
</dbReference>
<dbReference type="Gene3D" id="3.40.50.12780">
    <property type="entry name" value="N-terminal domain of ligase-like"/>
    <property type="match status" value="1"/>
</dbReference>
<dbReference type="InterPro" id="IPR025110">
    <property type="entry name" value="AMP-bd_C"/>
</dbReference>
<evidence type="ECO:0000313" key="4">
    <source>
        <dbReference type="EMBL" id="RCG26209.1"/>
    </source>
</evidence>
<dbReference type="GO" id="GO:0031177">
    <property type="term" value="F:phosphopantetheine binding"/>
    <property type="evidence" value="ECO:0007669"/>
    <property type="project" value="TreeGrafter"/>
</dbReference>
<feature type="region of interest" description="Disordered" evidence="1">
    <location>
        <begin position="129"/>
        <end position="148"/>
    </location>
</feature>
<feature type="domain" description="AMP-binding enzyme C-terminal" evidence="3">
    <location>
        <begin position="435"/>
        <end position="506"/>
    </location>
</feature>
<sequence length="517" mass="56767">MENRTLYQWFAASAERYPGEPALEIGDQILTYRELEERVLALSARVAVPLTAAPGVDGTPRVALVASRTLSAYVGYLAIQRAGAAVLPLNPDHPEQRNLDIAQRAGVVMALVDGRRADPFATLPRRFRPPVLTIGDDPEPAGAEGPPPVPTDTEAEAYIQFTSGSTGRPKGVPIRHRNISPYIAHNIARYEVGVGGRLSQVFGLTFDVSAADLFVTWGGGATLVVPDQHDLYHPVEFITGRRLTHWFSVPSSARVAQQMGNLPLGRATGLRHSLFGGEAVTMKHAELWRKVAPNSDIHNLYGPTETTINCTEHRLTGDPSTWTPGSNGTVPIGVMYPGMEALVLDDQGRRADEGELCLRGTQRFDGYLDPQENVGRFVLFEDDGPAVLYDGSEPLTARHWYRTGDRVRVEGGYLVCSGRLDQQVKILGHRIELGEVEAAMRRHPDVMDAAVVGVSDDGETRLYAFYTGTELPPAEFDHWLRREIPIHMVPTKITYLEKMPLSENGKTDRGKLAEMPA</sequence>
<protein>
    <submittedName>
        <fullName evidence="4">Amino acid adenylation domain-containing protein</fullName>
    </submittedName>
</protein>
<evidence type="ECO:0000313" key="5">
    <source>
        <dbReference type="Proteomes" id="UP000253094"/>
    </source>
</evidence>
<feature type="domain" description="AMP-dependent synthetase/ligase" evidence="2">
    <location>
        <begin position="10"/>
        <end position="368"/>
    </location>
</feature>
<reference evidence="4 5" key="1">
    <citation type="submission" date="2018-06" db="EMBL/GenBank/DDBJ databases">
        <title>Sphaerisporangium craniellae sp. nov., isolated from a marine sponge in the South China Sea.</title>
        <authorList>
            <person name="Li L."/>
        </authorList>
    </citation>
    <scope>NUCLEOTIDE SEQUENCE [LARGE SCALE GENOMIC DNA]</scope>
    <source>
        <strain evidence="4 5">CCTCC AA 208026</strain>
    </source>
</reference>
<evidence type="ECO:0000259" key="3">
    <source>
        <dbReference type="Pfam" id="PF13193"/>
    </source>
</evidence>
<name>A0A367F8D8_9ACTN</name>
<dbReference type="Proteomes" id="UP000253094">
    <property type="component" value="Unassembled WGS sequence"/>
</dbReference>
<evidence type="ECO:0000259" key="2">
    <source>
        <dbReference type="Pfam" id="PF00501"/>
    </source>
</evidence>
<dbReference type="OrthoDB" id="3802848at2"/>
<dbReference type="EMBL" id="QOIL01000020">
    <property type="protein sequence ID" value="RCG26209.1"/>
    <property type="molecule type" value="Genomic_DNA"/>
</dbReference>
<dbReference type="PROSITE" id="PS00455">
    <property type="entry name" value="AMP_BINDING"/>
    <property type="match status" value="1"/>
</dbReference>
<dbReference type="GO" id="GO:0005737">
    <property type="term" value="C:cytoplasm"/>
    <property type="evidence" value="ECO:0007669"/>
    <property type="project" value="TreeGrafter"/>
</dbReference>
<dbReference type="InterPro" id="IPR045851">
    <property type="entry name" value="AMP-bd_C_sf"/>
</dbReference>
<organism evidence="4 5">
    <name type="scientific">Sphaerisporangium album</name>
    <dbReference type="NCBI Taxonomy" id="509200"/>
    <lineage>
        <taxon>Bacteria</taxon>
        <taxon>Bacillati</taxon>
        <taxon>Actinomycetota</taxon>
        <taxon>Actinomycetes</taxon>
        <taxon>Streptosporangiales</taxon>
        <taxon>Streptosporangiaceae</taxon>
        <taxon>Sphaerisporangium</taxon>
    </lineage>
</organism>
<dbReference type="Gene3D" id="3.30.300.30">
    <property type="match status" value="1"/>
</dbReference>
<dbReference type="Pfam" id="PF13193">
    <property type="entry name" value="AMP-binding_C"/>
    <property type="match status" value="1"/>
</dbReference>